<organism evidence="1 2">
    <name type="scientific">Pristionchus pacificus</name>
    <name type="common">Parasitic nematode worm</name>
    <dbReference type="NCBI Taxonomy" id="54126"/>
    <lineage>
        <taxon>Eukaryota</taxon>
        <taxon>Metazoa</taxon>
        <taxon>Ecdysozoa</taxon>
        <taxon>Nematoda</taxon>
        <taxon>Chromadorea</taxon>
        <taxon>Rhabditida</taxon>
        <taxon>Rhabditina</taxon>
        <taxon>Diplogasteromorpha</taxon>
        <taxon>Diplogasteroidea</taxon>
        <taxon>Neodiplogasteridae</taxon>
        <taxon>Pristionchus</taxon>
    </lineage>
</organism>
<protein>
    <submittedName>
        <fullName evidence="1">Uncharacterized protein</fullName>
    </submittedName>
</protein>
<reference evidence="1" key="2">
    <citation type="submission" date="2022-06" db="UniProtKB">
        <authorList>
            <consortium name="EnsemblMetazoa"/>
        </authorList>
    </citation>
    <scope>IDENTIFICATION</scope>
    <source>
        <strain evidence="1">PS312</strain>
    </source>
</reference>
<reference evidence="2" key="1">
    <citation type="journal article" date="2008" name="Nat. Genet.">
        <title>The Pristionchus pacificus genome provides a unique perspective on nematode lifestyle and parasitism.</title>
        <authorList>
            <person name="Dieterich C."/>
            <person name="Clifton S.W."/>
            <person name="Schuster L.N."/>
            <person name="Chinwalla A."/>
            <person name="Delehaunty K."/>
            <person name="Dinkelacker I."/>
            <person name="Fulton L."/>
            <person name="Fulton R."/>
            <person name="Godfrey J."/>
            <person name="Minx P."/>
            <person name="Mitreva M."/>
            <person name="Roeseler W."/>
            <person name="Tian H."/>
            <person name="Witte H."/>
            <person name="Yang S.P."/>
            <person name="Wilson R.K."/>
            <person name="Sommer R.J."/>
        </authorList>
    </citation>
    <scope>NUCLEOTIDE SEQUENCE [LARGE SCALE GENOMIC DNA]</scope>
    <source>
        <strain evidence="2">PS312</strain>
    </source>
</reference>
<dbReference type="AlphaFoldDB" id="A0A2A6BBY6"/>
<keyword evidence="2" id="KW-1185">Reference proteome</keyword>
<dbReference type="Proteomes" id="UP000005239">
    <property type="component" value="Unassembled WGS sequence"/>
</dbReference>
<proteinExistence type="predicted"/>
<evidence type="ECO:0000313" key="1">
    <source>
        <dbReference type="EnsemblMetazoa" id="PPA34045.1"/>
    </source>
</evidence>
<evidence type="ECO:0000313" key="2">
    <source>
        <dbReference type="Proteomes" id="UP000005239"/>
    </source>
</evidence>
<accession>A0A8R1UPS8</accession>
<name>A0A2A6BBY6_PRIPA</name>
<sequence>MAQILSLDGNSAKLRSPAGRIIERPINLLIPLELQSQVPPELSGIKSRNDMFESIDEEAALLVDPQQPFLEKIADCLFDEMRALSTQFMGLDLEIVNNRDAIQENREAIIIPSTFNEVNTFRNIYGSKLRRGIQAISYAKASRGFS</sequence>
<dbReference type="EnsemblMetazoa" id="PPA34045.1">
    <property type="protein sequence ID" value="PPA34045.1"/>
    <property type="gene ID" value="WBGene00272414"/>
</dbReference>
<gene>
    <name evidence="1" type="primary">WBGene00272414</name>
</gene>
<accession>A0A2A6BBY6</accession>